<dbReference type="NCBIfam" id="TIGR02681">
    <property type="entry name" value="phage_pRha"/>
    <property type="match status" value="1"/>
</dbReference>
<feature type="coiled-coil region" evidence="1">
    <location>
        <begin position="108"/>
        <end position="145"/>
    </location>
</feature>
<keyword evidence="1" id="KW-0175">Coiled coil</keyword>
<dbReference type="Pfam" id="PF09669">
    <property type="entry name" value="Phage_pRha"/>
    <property type="match status" value="1"/>
</dbReference>
<protein>
    <submittedName>
        <fullName evidence="2">Rha family transcriptional regulator</fullName>
    </submittedName>
</protein>
<dbReference type="EMBL" id="VDGH01000004">
    <property type="protein sequence ID" value="TQR14359.1"/>
    <property type="molecule type" value="Genomic_DNA"/>
</dbReference>
<dbReference type="AlphaFoldDB" id="A0A544TA93"/>
<keyword evidence="3" id="KW-1185">Reference proteome</keyword>
<evidence type="ECO:0000313" key="2">
    <source>
        <dbReference type="EMBL" id="TQR14359.1"/>
    </source>
</evidence>
<evidence type="ECO:0000256" key="1">
    <source>
        <dbReference type="SAM" id="Coils"/>
    </source>
</evidence>
<dbReference type="OrthoDB" id="9812611at2"/>
<dbReference type="Proteomes" id="UP000317316">
    <property type="component" value="Unassembled WGS sequence"/>
</dbReference>
<dbReference type="RefSeq" id="WP_142538342.1">
    <property type="nucleotide sequence ID" value="NZ_BMIE01000003.1"/>
</dbReference>
<gene>
    <name evidence="2" type="ORF">FG382_07840</name>
</gene>
<proteinExistence type="predicted"/>
<organism evidence="2 3">
    <name type="scientific">Psychrobacillus lasiicapitis</name>
    <dbReference type="NCBI Taxonomy" id="1636719"/>
    <lineage>
        <taxon>Bacteria</taxon>
        <taxon>Bacillati</taxon>
        <taxon>Bacillota</taxon>
        <taxon>Bacilli</taxon>
        <taxon>Bacillales</taxon>
        <taxon>Bacillaceae</taxon>
        <taxon>Psychrobacillus</taxon>
    </lineage>
</organism>
<comment type="caution">
    <text evidence="2">The sequence shown here is derived from an EMBL/GenBank/DDBJ whole genome shotgun (WGS) entry which is preliminary data.</text>
</comment>
<accession>A0A544TA93</accession>
<evidence type="ECO:0000313" key="3">
    <source>
        <dbReference type="Proteomes" id="UP000317316"/>
    </source>
</evidence>
<reference evidence="2 3" key="1">
    <citation type="submission" date="2019-05" db="EMBL/GenBank/DDBJ databases">
        <title>Psychrobacillus vulpis sp. nov., a new species isolated from feces of a red fox that inhabits in The Tablas de Daimiel Natural Park, Albacete, Spain.</title>
        <authorList>
            <person name="Rodriguez M."/>
            <person name="Reina J.C."/>
            <person name="Bejar V."/>
            <person name="Llamas I."/>
        </authorList>
    </citation>
    <scope>NUCLEOTIDE SEQUENCE [LARGE SCALE GENOMIC DNA]</scope>
    <source>
        <strain evidence="2 3">NEAU-3TGS17</strain>
    </source>
</reference>
<sequence>MNQLVIMHDQQAVTTSLQVAEDFGKRHDNVLRDIEGLKEDVLNFEEMFFQTETPDAYGRPRKTYFMNRDGFTLLAMGFNGKEAILFKLKYIEAFNQMEKQLTQPLSPLEIMQMQIKQLVEQEKRMNEQDNRIEKIETEQQNITEIIGLSIVEWRKKVTNVLNRIAKNNGGYQMYQEIRNESYKMLEERAKCKLNIRVTNKQKVMALNGVPKSTVNKVSKLDAISEDARLTEIYLAIVKELAIKYRVSITDLEV</sequence>
<dbReference type="InterPro" id="IPR014054">
    <property type="entry name" value="Phage_regulatory_Rha"/>
</dbReference>
<name>A0A544TA93_9BACI</name>